<evidence type="ECO:0000313" key="4">
    <source>
        <dbReference type="Proteomes" id="UP001152798"/>
    </source>
</evidence>
<gene>
    <name evidence="3" type="ORF">NEZAVI_LOCUS12568</name>
</gene>
<dbReference type="PANTHER" id="PTHR24111">
    <property type="entry name" value="LEUCINE-RICH REPEAT-CONTAINING PROTEIN 34"/>
    <property type="match status" value="1"/>
</dbReference>
<dbReference type="Pfam" id="PF13516">
    <property type="entry name" value="LRR_6"/>
    <property type="match status" value="4"/>
</dbReference>
<dbReference type="Gene3D" id="3.80.10.10">
    <property type="entry name" value="Ribonuclease Inhibitor"/>
    <property type="match status" value="2"/>
</dbReference>
<dbReference type="InterPro" id="IPR001611">
    <property type="entry name" value="Leu-rich_rpt"/>
</dbReference>
<dbReference type="EMBL" id="OV725082">
    <property type="protein sequence ID" value="CAH1404099.1"/>
    <property type="molecule type" value="Genomic_DNA"/>
</dbReference>
<keyword evidence="4" id="KW-1185">Reference proteome</keyword>
<dbReference type="InterPro" id="IPR032675">
    <property type="entry name" value="LRR_dom_sf"/>
</dbReference>
<dbReference type="InterPro" id="IPR052201">
    <property type="entry name" value="LRR-containing_regulator"/>
</dbReference>
<keyword evidence="1" id="KW-0677">Repeat</keyword>
<sequence length="475" mass="53643">MYMDSLNGKTSEEEPSEKNDESDLFIPTMVIKCPSSSIKKTHIDPSEKTIKSLSRLYLTYSCVKVCNGYELSLKGERVYKKLGRRINDLDLPIILSHVASEGDILSLDLANNMITDSGFYMFCQFLLNSNLKNLNLRNNEIVNLSEKGCEMLGRVTCLKRLTLSGNHLAQKSAESLKLALKANKSLEVLELEGVDFYVHCVNRITDALIESKSNLKVLNISRLLGIPRYRLRSYYLADMLYALLVANPCLVELHVEKNAITDHDLIRLVEGLKRNRTLVVLNLTANFIGNVGLERIALILPKSNLQVLLLRSNKIGNQGAIALSKAMPLSKILHLDLAHNRIEDVGFANLLWTIKKPTPLYTFYIVGNNFTKQTLEIIHVQMLRGKIIPDSLDIVLYWEEDGSIRCSHNPDAEEYRKQMAGLFDGSHTLKKNNLLSYPIINVLEPYNPLISVLVHYPSVSNPKILSHYKDHIGVK</sequence>
<dbReference type="SMART" id="SM00368">
    <property type="entry name" value="LRR_RI"/>
    <property type="match status" value="5"/>
</dbReference>
<feature type="region of interest" description="Disordered" evidence="2">
    <location>
        <begin position="1"/>
        <end position="20"/>
    </location>
</feature>
<evidence type="ECO:0008006" key="5">
    <source>
        <dbReference type="Google" id="ProtNLM"/>
    </source>
</evidence>
<name>A0A9P0HL31_NEZVI</name>
<dbReference type="Proteomes" id="UP001152798">
    <property type="component" value="Chromosome 6"/>
</dbReference>
<evidence type="ECO:0000256" key="1">
    <source>
        <dbReference type="ARBA" id="ARBA00022737"/>
    </source>
</evidence>
<protein>
    <recommendedName>
        <fullName evidence="5">Leucine-rich repeat-containing protein 34-like</fullName>
    </recommendedName>
</protein>
<reference evidence="3" key="1">
    <citation type="submission" date="2022-01" db="EMBL/GenBank/DDBJ databases">
        <authorList>
            <person name="King R."/>
        </authorList>
    </citation>
    <scope>NUCLEOTIDE SEQUENCE</scope>
</reference>
<dbReference type="PROSITE" id="PS51450">
    <property type="entry name" value="LRR"/>
    <property type="match status" value="1"/>
</dbReference>
<dbReference type="PANTHER" id="PTHR24111:SF0">
    <property type="entry name" value="LEUCINE-RICH REPEAT-CONTAINING PROTEIN"/>
    <property type="match status" value="1"/>
</dbReference>
<dbReference type="SUPFAM" id="SSF52047">
    <property type="entry name" value="RNI-like"/>
    <property type="match status" value="1"/>
</dbReference>
<organism evidence="3 4">
    <name type="scientific">Nezara viridula</name>
    <name type="common">Southern green stink bug</name>
    <name type="synonym">Cimex viridulus</name>
    <dbReference type="NCBI Taxonomy" id="85310"/>
    <lineage>
        <taxon>Eukaryota</taxon>
        <taxon>Metazoa</taxon>
        <taxon>Ecdysozoa</taxon>
        <taxon>Arthropoda</taxon>
        <taxon>Hexapoda</taxon>
        <taxon>Insecta</taxon>
        <taxon>Pterygota</taxon>
        <taxon>Neoptera</taxon>
        <taxon>Paraneoptera</taxon>
        <taxon>Hemiptera</taxon>
        <taxon>Heteroptera</taxon>
        <taxon>Panheteroptera</taxon>
        <taxon>Pentatomomorpha</taxon>
        <taxon>Pentatomoidea</taxon>
        <taxon>Pentatomidae</taxon>
        <taxon>Pentatominae</taxon>
        <taxon>Nezara</taxon>
    </lineage>
</organism>
<evidence type="ECO:0000256" key="2">
    <source>
        <dbReference type="SAM" id="MobiDB-lite"/>
    </source>
</evidence>
<dbReference type="AlphaFoldDB" id="A0A9P0HL31"/>
<dbReference type="OrthoDB" id="7563424at2759"/>
<feature type="compositionally biased region" description="Basic and acidic residues" evidence="2">
    <location>
        <begin position="10"/>
        <end position="20"/>
    </location>
</feature>
<proteinExistence type="predicted"/>
<evidence type="ECO:0000313" key="3">
    <source>
        <dbReference type="EMBL" id="CAH1404099.1"/>
    </source>
</evidence>
<accession>A0A9P0HL31</accession>